<accession>A0A641M5L3</accession>
<organism evidence="1">
    <name type="scientific">Bacteroides salyersiae</name>
    <dbReference type="NCBI Taxonomy" id="291644"/>
    <lineage>
        <taxon>Bacteria</taxon>
        <taxon>Pseudomonadati</taxon>
        <taxon>Bacteroidota</taxon>
        <taxon>Bacteroidia</taxon>
        <taxon>Bacteroidales</taxon>
        <taxon>Bacteroidaceae</taxon>
        <taxon>Bacteroides</taxon>
    </lineage>
</organism>
<comment type="caution">
    <text evidence="1">The sequence shown here is derived from an EMBL/GenBank/DDBJ whole genome shotgun (WGS) entry which is preliminary data.</text>
</comment>
<name>A0A641M5L3_9BACE</name>
<reference evidence="1" key="1">
    <citation type="journal article" date="2019" name="Nat. Med.">
        <title>A library of human gut bacterial isolates paired with longitudinal multiomics data enables mechanistic microbiome research.</title>
        <authorList>
            <person name="Poyet M."/>
            <person name="Groussin M."/>
            <person name="Gibbons S.M."/>
            <person name="Avila-Pacheco J."/>
            <person name="Jiang X."/>
            <person name="Kearney S.M."/>
            <person name="Perrotta A.R."/>
            <person name="Berdy B."/>
            <person name="Zhao S."/>
            <person name="Lieberman T.D."/>
            <person name="Swanson P.K."/>
            <person name="Smith M."/>
            <person name="Roesemann S."/>
            <person name="Alexander J.E."/>
            <person name="Rich S.A."/>
            <person name="Livny J."/>
            <person name="Vlamakis H."/>
            <person name="Clish C."/>
            <person name="Bullock K."/>
            <person name="Deik A."/>
            <person name="Scott J."/>
            <person name="Pierce K.A."/>
            <person name="Xavier R.J."/>
            <person name="Alm E.J."/>
        </authorList>
    </citation>
    <scope>NUCLEOTIDE SEQUENCE</scope>
    <source>
        <strain evidence="1">BIOML-A21</strain>
    </source>
</reference>
<evidence type="ECO:0000313" key="1">
    <source>
        <dbReference type="EMBL" id="KAA3700888.1"/>
    </source>
</evidence>
<dbReference type="EMBL" id="VWMU01000557">
    <property type="protein sequence ID" value="KAA3700888.1"/>
    <property type="molecule type" value="Genomic_DNA"/>
</dbReference>
<sequence>MKIEIEKSMVEAAYRVACGNTKEVLTTLFGKENCKPSKATPTLDDYKTIQEYADACEALGCAPIDEGALRSVGVRKGIIALIKLETISRALWGRNYQPKPDAKGESRFYFPWFALWTESEINSTNDLVYIPVIDALGRLAGLGSAYTNNAPSTADAYVGSRLWQESSEKAKYFGQQFIGLWFDYLMCNVKKA</sequence>
<gene>
    <name evidence="1" type="ORF">F3F94_21775</name>
</gene>
<dbReference type="AlphaFoldDB" id="A0A641M5L3"/>
<proteinExistence type="predicted"/>
<dbReference type="RefSeq" id="WP_149998584.1">
    <property type="nucleotide sequence ID" value="NZ_VWMU01000557.1"/>
</dbReference>
<protein>
    <submittedName>
        <fullName evidence="1">Uncharacterized protein</fullName>
    </submittedName>
</protein>